<reference evidence="1 2" key="1">
    <citation type="submission" date="2019-02" db="EMBL/GenBank/DDBJ databases">
        <title>Genomic Encyclopedia of Type Strains, Phase IV (KMG-IV): sequencing the most valuable type-strain genomes for metagenomic binning, comparative biology and taxonomic classification.</title>
        <authorList>
            <person name="Goeker M."/>
        </authorList>
    </citation>
    <scope>NUCLEOTIDE SEQUENCE [LARGE SCALE GENOMIC DNA]</scope>
    <source>
        <strain evidence="1 2">DSM 45622</strain>
    </source>
</reference>
<gene>
    <name evidence="1" type="ORF">EV189_3428</name>
</gene>
<dbReference type="Proteomes" id="UP000293638">
    <property type="component" value="Unassembled WGS sequence"/>
</dbReference>
<evidence type="ECO:0000313" key="1">
    <source>
        <dbReference type="EMBL" id="RZS79949.1"/>
    </source>
</evidence>
<name>A0A4Q7NAK7_9ACTN</name>
<sequence>MTGEVRIWDDRAGTGSPQVVLPVSETAPGTYATAAYRLDGTALHAAGKVEVVLTKGGRTDTAQLLDGGPVGGRAQVSIAASTADLPGLTLHLRGAGTDETRSVTAGAAVAVDLAPDTYDVTLETADHDVVARRDDLVVGRGSVVPLALTPQRHAELDVTLAGPAGADPTAGTLTVADTTGTVLATAHLTAFTPAVDLQGLPTGTALVLTERHDDQTARVTQATAALTTASGPAAVTLQQRLMPAADAAVTVTTAGAATAGGTVVVTQHLDGRTFTQSARTGTDGKALVHALAGAAGVHAESPFSVPSTVSAVLAAGAPTPVSLDLLRAPTYRIRPHVMTRSVGAAEVEQPVDPATALHFAETLTAGSTALAVGPAVAYDGKAGDTVTLCADGREDGLSKGCASIVLGSDPDVDVTLHLAQAGSVTAHLAGPAGTAETSWSADVVHAGDGGQVWSGHFRGGGADAVIGVPATGDYEVHWRDADGAVAVSKVTVPSSTAVALGTVTLSTSAAPPAGLTVQALPAPVLPGGLLTYRLDLPASPAARTALRLTLPAGASAAAGTATVDGRTASSTVAAGVVTVPLADAAAHVVRVLLTVGDATPGGPLAAPVTVALANGSVQDLGVAEAQVERLTLDAPTTAGSSSFPVSGLAVPGAAVSVLDGAGRVVGSGTAGAGGHWSARVQLVKPLGGQRYPLHAVAGTSSSAVAEVAYDDDAVDPISVTVDNSTSDNQRSFTFDPSKGVPSSTMVYVPSAPVTITATFADTSRVSDFRAYVGELEAKGSCSGTTCTAVVTPSGPEDMGDISIGYDTAALPVPVGDTTPAPVDSLVGSIPSPANAVSDVDVQVADDGSSWKGTEKVSGVPVEVTGTFGTPTTLPAQTADEQQVQSASGLQLRNFSSTVEETKDAFVITTSYALPSEYLEGTRPGLRAAADAPGKFDKVTDILKVYKGYKNAKTLYDLLTNGGNTPQLDGLDDWIDLNVTACNPEIGAELHHDVDDARSVLFVNKAATNAGDWISLLASSWQTAVGLDRTKLGKATSFLIDQSIGYGIKKLDQIAVDRAVEDVKRVKEGGLKECDPRIKFRPKGFRYPAPKKVATPTWIFDPSGTAYESVAAAPLSGVTATLLTGPSATGPWTTWDGAAYGQTNPQTTTATGSYGWDVPRGWWKIRWTKPGYDTAESAAMQVLPEHFGVDVDLHRTGAPTLVSTSAGVGSNGAVTVDLGFDRWMRTASVSAAVSVKDAAGKPVPGTVVAVDGTTSPSGLALGRAYRFTSSVPVKAGTVLTVTVGTTAVDSAGAPLAGAATAKATVPGSGTTPAQQLLTGFDALVVAQKVSPAVAAPLRVTLEQAAVQAAAGQRAPARATLAVYRTEVALAKALRQVDEVQRKALSGYSDTAQKVLGL</sequence>
<keyword evidence="2" id="KW-1185">Reference proteome</keyword>
<evidence type="ECO:0000313" key="2">
    <source>
        <dbReference type="Proteomes" id="UP000293638"/>
    </source>
</evidence>
<comment type="caution">
    <text evidence="1">The sequence shown here is derived from an EMBL/GenBank/DDBJ whole genome shotgun (WGS) entry which is preliminary data.</text>
</comment>
<proteinExistence type="predicted"/>
<dbReference type="EMBL" id="SGXD01000005">
    <property type="protein sequence ID" value="RZS79949.1"/>
    <property type="molecule type" value="Genomic_DNA"/>
</dbReference>
<organism evidence="1 2">
    <name type="scientific">Motilibacter rhizosphaerae</name>
    <dbReference type="NCBI Taxonomy" id="598652"/>
    <lineage>
        <taxon>Bacteria</taxon>
        <taxon>Bacillati</taxon>
        <taxon>Actinomycetota</taxon>
        <taxon>Actinomycetes</taxon>
        <taxon>Motilibacterales</taxon>
        <taxon>Motilibacteraceae</taxon>
        <taxon>Motilibacter</taxon>
    </lineage>
</organism>
<protein>
    <submittedName>
        <fullName evidence="1">Uncharacterized protein</fullName>
    </submittedName>
</protein>
<accession>A0A4Q7NAK7</accession>